<dbReference type="GeneID" id="300931309"/>
<dbReference type="InterPro" id="IPR029060">
    <property type="entry name" value="PIN-like_dom_sf"/>
</dbReference>
<accession>A0A1H0TMN5</accession>
<dbReference type="OrthoDB" id="338425at2"/>
<protein>
    <recommendedName>
        <fullName evidence="3">PIN domain-containing protein</fullName>
    </recommendedName>
</protein>
<organism evidence="1 2">
    <name type="scientific">Ectopseudomonas guguanensis</name>
    <dbReference type="NCBI Taxonomy" id="1198456"/>
    <lineage>
        <taxon>Bacteria</taxon>
        <taxon>Pseudomonadati</taxon>
        <taxon>Pseudomonadota</taxon>
        <taxon>Gammaproteobacteria</taxon>
        <taxon>Pseudomonadales</taxon>
        <taxon>Pseudomonadaceae</taxon>
        <taxon>Ectopseudomonas</taxon>
    </lineage>
</organism>
<dbReference type="SUPFAM" id="SSF88723">
    <property type="entry name" value="PIN domain-like"/>
    <property type="match status" value="1"/>
</dbReference>
<dbReference type="EMBL" id="FNJJ01000004">
    <property type="protein sequence ID" value="SDP54806.1"/>
    <property type="molecule type" value="Genomic_DNA"/>
</dbReference>
<dbReference type="AlphaFoldDB" id="A0A1H0TMN5"/>
<dbReference type="Pfam" id="PF14367">
    <property type="entry name" value="DUF4411"/>
    <property type="match status" value="1"/>
</dbReference>
<reference evidence="2" key="1">
    <citation type="submission" date="2016-10" db="EMBL/GenBank/DDBJ databases">
        <authorList>
            <person name="Varghese N."/>
            <person name="Submissions S."/>
        </authorList>
    </citation>
    <scope>NUCLEOTIDE SEQUENCE [LARGE SCALE GENOMIC DNA]</scope>
    <source>
        <strain evidence="2">JCM 18416</strain>
    </source>
</reference>
<dbReference type="InterPro" id="IPR016541">
    <property type="entry name" value="UCP008505"/>
</dbReference>
<name>A0A1H0TMN5_9GAMM</name>
<evidence type="ECO:0000313" key="1">
    <source>
        <dbReference type="EMBL" id="SDP54806.1"/>
    </source>
</evidence>
<sequence length="166" mass="18703">MKHLLDANTLIEAKNRYYGMAFCPAFWQWLLLQNQALELASITSVMDEIAKGKDELAEWTAKNPEFFHAISDEQTQAAYIDVAAHVAQLAPNMKPGALEEFLSGADPWLIAKAICTGATVVTHEVLNLEVKRKFIIPNVCEHFQVPYMNTFELLHTLDAKFVLPNQ</sequence>
<evidence type="ECO:0008006" key="3">
    <source>
        <dbReference type="Google" id="ProtNLM"/>
    </source>
</evidence>
<proteinExistence type="predicted"/>
<gene>
    <name evidence="1" type="ORF">SAMN05216213_104206</name>
</gene>
<keyword evidence="2" id="KW-1185">Reference proteome</keyword>
<evidence type="ECO:0000313" key="2">
    <source>
        <dbReference type="Proteomes" id="UP000199460"/>
    </source>
</evidence>
<dbReference type="Proteomes" id="UP000199460">
    <property type="component" value="Unassembled WGS sequence"/>
</dbReference>
<dbReference type="RefSeq" id="WP_090429597.1">
    <property type="nucleotide sequence ID" value="NZ_FNJJ01000004.1"/>
</dbReference>